<evidence type="ECO:0000313" key="2">
    <source>
        <dbReference type="EMBL" id="CAG14961.1"/>
    </source>
</evidence>
<name>Q6ZZW6_STRAT</name>
<dbReference type="EMBL" id="AJ632203">
    <property type="protein sequence ID" value="CAG14961.1"/>
    <property type="molecule type" value="Genomic_DNA"/>
</dbReference>
<feature type="region of interest" description="Disordered" evidence="1">
    <location>
        <begin position="218"/>
        <end position="241"/>
    </location>
</feature>
<protein>
    <submittedName>
        <fullName evidence="2">OvmZ protein</fullName>
    </submittedName>
</protein>
<feature type="compositionally biased region" description="Basic and acidic residues" evidence="1">
    <location>
        <begin position="219"/>
        <end position="241"/>
    </location>
</feature>
<dbReference type="AlphaFoldDB" id="Q6ZZW6"/>
<organism evidence="2">
    <name type="scientific">Streptomyces antibioticus</name>
    <dbReference type="NCBI Taxonomy" id="1890"/>
    <lineage>
        <taxon>Bacteria</taxon>
        <taxon>Bacillati</taxon>
        <taxon>Actinomycetota</taxon>
        <taxon>Actinomycetes</taxon>
        <taxon>Kitasatosporales</taxon>
        <taxon>Streptomycetaceae</taxon>
        <taxon>Streptomyces</taxon>
    </lineage>
</organism>
<evidence type="ECO:0000256" key="1">
    <source>
        <dbReference type="SAM" id="MobiDB-lite"/>
    </source>
</evidence>
<reference evidence="2" key="1">
    <citation type="submission" date="2004-03" db="EMBL/GenBank/DDBJ databases">
        <title>Genetic organization of the biosynthetic gene cluster for the antitumor angucycline oviedomycin in Streptomyces antibioticus ATCC 11891.</title>
        <authorList>
            <person name="Lombo F."/>
            <person name="Brana A.F."/>
            <person name="Salas J.A."/>
            <person name="Mendez C."/>
        </authorList>
    </citation>
    <scope>NUCLEOTIDE SEQUENCE</scope>
    <source>
        <strain evidence="2">ATCC 11891</strain>
    </source>
</reference>
<proteinExistence type="predicted"/>
<accession>Q6ZZW6</accession>
<gene>
    <name evidence="2" type="primary">ovmZ</name>
</gene>
<sequence>MSGQPRPNDGSDKQQFQFKKRGNGMRQVLQLSETSEEKPSADALIPTLRTLAELYEECGRMLAHTPHSLRQRVTGSRATGISLNEKAMAIRTETQNTLGSWARLVVDECGTAGPSREGIPPLVSFLIRHSGWLAAHPAAGDFAEEIAALVRSARRIAGPGPAHRVDLGRCLRSGCAGTLRAVVHDGDDATPGQVACDAGHALPPQQWLLVAHRMRRTASRGERVTRRHDGDRAGVREEAAR</sequence>
<feature type="region of interest" description="Disordered" evidence="1">
    <location>
        <begin position="1"/>
        <end position="25"/>
    </location>
</feature>